<evidence type="ECO:0000259" key="3">
    <source>
        <dbReference type="Pfam" id="PF10017"/>
    </source>
</evidence>
<dbReference type="AlphaFoldDB" id="A0A193GKJ7"/>
<dbReference type="InterPro" id="IPR051128">
    <property type="entry name" value="EgtD_Methyltrsf_superfamily"/>
</dbReference>
<reference evidence="4 5" key="1">
    <citation type="submission" date="2016-06" db="EMBL/GenBank/DDBJ databases">
        <title>Complete genome sequences of Bordetella bronchialis and Bordetella flabilis.</title>
        <authorList>
            <person name="LiPuma J.J."/>
            <person name="Spilker T."/>
        </authorList>
    </citation>
    <scope>NUCLEOTIDE SEQUENCE [LARGE SCALE GENOMIC DNA]</scope>
    <source>
        <strain evidence="4 5">AU10664</strain>
    </source>
</reference>
<dbReference type="Proteomes" id="UP000091926">
    <property type="component" value="Chromosome"/>
</dbReference>
<dbReference type="STRING" id="463014.BAU07_09560"/>
<dbReference type="PANTHER" id="PTHR43397:SF1">
    <property type="entry name" value="ERGOTHIONEINE BIOSYNTHESIS PROTEIN 1"/>
    <property type="match status" value="1"/>
</dbReference>
<keyword evidence="2 4" id="KW-0808">Transferase</keyword>
<dbReference type="GO" id="GO:0008168">
    <property type="term" value="F:methyltransferase activity"/>
    <property type="evidence" value="ECO:0007669"/>
    <property type="project" value="UniProtKB-KW"/>
</dbReference>
<dbReference type="GO" id="GO:0032259">
    <property type="term" value="P:methylation"/>
    <property type="evidence" value="ECO:0007669"/>
    <property type="project" value="UniProtKB-KW"/>
</dbReference>
<dbReference type="Gene3D" id="3.40.50.150">
    <property type="entry name" value="Vaccinia Virus protein VP39"/>
    <property type="match status" value="1"/>
</dbReference>
<evidence type="ECO:0000313" key="5">
    <source>
        <dbReference type="Proteomes" id="UP000091926"/>
    </source>
</evidence>
<dbReference type="Pfam" id="PF10017">
    <property type="entry name" value="Methyltransf_33"/>
    <property type="match status" value="1"/>
</dbReference>
<dbReference type="EMBL" id="CP016172">
    <property type="protein sequence ID" value="ANN80370.1"/>
    <property type="molecule type" value="Genomic_DNA"/>
</dbReference>
<evidence type="ECO:0000256" key="1">
    <source>
        <dbReference type="ARBA" id="ARBA00022603"/>
    </source>
</evidence>
<dbReference type="InterPro" id="IPR019257">
    <property type="entry name" value="MeTrfase_dom"/>
</dbReference>
<evidence type="ECO:0000313" key="4">
    <source>
        <dbReference type="EMBL" id="ANN80370.1"/>
    </source>
</evidence>
<accession>A0A193GKJ7</accession>
<dbReference type="KEGG" id="bfz:BAU07_09560"/>
<keyword evidence="5" id="KW-1185">Reference proteome</keyword>
<evidence type="ECO:0000256" key="2">
    <source>
        <dbReference type="ARBA" id="ARBA00022679"/>
    </source>
</evidence>
<keyword evidence="1 4" id="KW-0489">Methyltransferase</keyword>
<dbReference type="InterPro" id="IPR017804">
    <property type="entry name" value="MeTrfase_EgtD-like"/>
</dbReference>
<feature type="domain" description="Histidine-specific methyltransferase SAM-dependent" evidence="3">
    <location>
        <begin position="10"/>
        <end position="307"/>
    </location>
</feature>
<sequence>MHTEAGDTVTNELLQGLALPQAHISPKFLYDELGSSLFTAITLLDEYYPTRCENEIFSRHAAEIAAHAGVAQVLVDLGAGDCAKAERLLPYLNPPQYAPVDISIEYLRSAVKRIAGRYPELDIVGVGMDFFHDLALPADIHTDQRVFFYPGSSIGNLAPDDAAALLHRIRRQSEGGAIIIGVDLVKPRDILEPAYDDAVGVTAAFNLNLLRHVNRIVRTDFDLSQWQHVAYFNEARSRIEMHLRARTDVTLTWPGGQRRFAAGERIHTEDSYKYRPQAFKAMLARAGFGQVRYWTDAREWFAVFCARA</sequence>
<dbReference type="PIRSF" id="PIRSF018005">
    <property type="entry name" value="UCP018005"/>
    <property type="match status" value="1"/>
</dbReference>
<dbReference type="InterPro" id="IPR029063">
    <property type="entry name" value="SAM-dependent_MTases_sf"/>
</dbReference>
<organism evidence="4 5">
    <name type="scientific">Bordetella flabilis</name>
    <dbReference type="NCBI Taxonomy" id="463014"/>
    <lineage>
        <taxon>Bacteria</taxon>
        <taxon>Pseudomonadati</taxon>
        <taxon>Pseudomonadota</taxon>
        <taxon>Betaproteobacteria</taxon>
        <taxon>Burkholderiales</taxon>
        <taxon>Alcaligenaceae</taxon>
        <taxon>Bordetella</taxon>
    </lineage>
</organism>
<dbReference type="PANTHER" id="PTHR43397">
    <property type="entry name" value="ERGOTHIONEINE BIOSYNTHESIS PROTEIN 1"/>
    <property type="match status" value="1"/>
</dbReference>
<gene>
    <name evidence="4" type="ORF">BAU07_09560</name>
</gene>
<dbReference type="NCBIfam" id="TIGR03438">
    <property type="entry name" value="egtD_ergothio"/>
    <property type="match status" value="1"/>
</dbReference>
<proteinExistence type="predicted"/>
<protein>
    <submittedName>
        <fullName evidence="4">Dimethylhistidine N-methyltransferase</fullName>
    </submittedName>
</protein>
<name>A0A193GKJ7_9BORD</name>
<dbReference type="InterPro" id="IPR035094">
    <property type="entry name" value="EgtD"/>
</dbReference>
<dbReference type="SUPFAM" id="SSF53335">
    <property type="entry name" value="S-adenosyl-L-methionine-dependent methyltransferases"/>
    <property type="match status" value="1"/>
</dbReference>